<gene>
    <name evidence="2" type="ORF">EJ04DRAFT_53999</name>
</gene>
<name>A0A9P4QP58_9PLEO</name>
<organism evidence="2 3">
    <name type="scientific">Polyplosphaeria fusca</name>
    <dbReference type="NCBI Taxonomy" id="682080"/>
    <lineage>
        <taxon>Eukaryota</taxon>
        <taxon>Fungi</taxon>
        <taxon>Dikarya</taxon>
        <taxon>Ascomycota</taxon>
        <taxon>Pezizomycotina</taxon>
        <taxon>Dothideomycetes</taxon>
        <taxon>Pleosporomycetidae</taxon>
        <taxon>Pleosporales</taxon>
        <taxon>Tetraplosphaeriaceae</taxon>
        <taxon>Polyplosphaeria</taxon>
    </lineage>
</organism>
<reference evidence="2" key="1">
    <citation type="journal article" date="2020" name="Stud. Mycol.">
        <title>101 Dothideomycetes genomes: a test case for predicting lifestyles and emergence of pathogens.</title>
        <authorList>
            <person name="Haridas S."/>
            <person name="Albert R."/>
            <person name="Binder M."/>
            <person name="Bloem J."/>
            <person name="Labutti K."/>
            <person name="Salamov A."/>
            <person name="Andreopoulos B."/>
            <person name="Baker S."/>
            <person name="Barry K."/>
            <person name="Bills G."/>
            <person name="Bluhm B."/>
            <person name="Cannon C."/>
            <person name="Castanera R."/>
            <person name="Culley D."/>
            <person name="Daum C."/>
            <person name="Ezra D."/>
            <person name="Gonzalez J."/>
            <person name="Henrissat B."/>
            <person name="Kuo A."/>
            <person name="Liang C."/>
            <person name="Lipzen A."/>
            <person name="Lutzoni F."/>
            <person name="Magnuson J."/>
            <person name="Mondo S."/>
            <person name="Nolan M."/>
            <person name="Ohm R."/>
            <person name="Pangilinan J."/>
            <person name="Park H.-J."/>
            <person name="Ramirez L."/>
            <person name="Alfaro M."/>
            <person name="Sun H."/>
            <person name="Tritt A."/>
            <person name="Yoshinaga Y."/>
            <person name="Zwiers L.-H."/>
            <person name="Turgeon B."/>
            <person name="Goodwin S."/>
            <person name="Spatafora J."/>
            <person name="Crous P."/>
            <person name="Grigoriev I."/>
        </authorList>
    </citation>
    <scope>NUCLEOTIDE SEQUENCE</scope>
    <source>
        <strain evidence="2">CBS 125425</strain>
    </source>
</reference>
<evidence type="ECO:0000313" key="3">
    <source>
        <dbReference type="Proteomes" id="UP000799444"/>
    </source>
</evidence>
<dbReference type="Proteomes" id="UP000799444">
    <property type="component" value="Unassembled WGS sequence"/>
</dbReference>
<sequence>MWWWWWWWWCLVRPTRQVGGGFCARGSLHRERANGNGSCQCKSARKARRTQIRHLTVCQLPTEGKCWCETSPAKPQWVHSHRTGFAVASLGSQPRPPSLHPRPLSPRHFAPAACTCPCPAAANCSSAVVSRNMLIMGKRPSPCPSK</sequence>
<feature type="signal peptide" evidence="1">
    <location>
        <begin position="1"/>
        <end position="17"/>
    </location>
</feature>
<evidence type="ECO:0000313" key="2">
    <source>
        <dbReference type="EMBL" id="KAF2730104.1"/>
    </source>
</evidence>
<evidence type="ECO:0008006" key="4">
    <source>
        <dbReference type="Google" id="ProtNLM"/>
    </source>
</evidence>
<dbReference type="EMBL" id="ML996226">
    <property type="protein sequence ID" value="KAF2730104.1"/>
    <property type="molecule type" value="Genomic_DNA"/>
</dbReference>
<evidence type="ECO:0000256" key="1">
    <source>
        <dbReference type="SAM" id="SignalP"/>
    </source>
</evidence>
<feature type="chain" id="PRO_5040314186" description="Secreted protein" evidence="1">
    <location>
        <begin position="18"/>
        <end position="146"/>
    </location>
</feature>
<keyword evidence="3" id="KW-1185">Reference proteome</keyword>
<dbReference type="AlphaFoldDB" id="A0A9P4QP58"/>
<comment type="caution">
    <text evidence="2">The sequence shown here is derived from an EMBL/GenBank/DDBJ whole genome shotgun (WGS) entry which is preliminary data.</text>
</comment>
<accession>A0A9P4QP58</accession>
<proteinExistence type="predicted"/>
<keyword evidence="1" id="KW-0732">Signal</keyword>
<protein>
    <recommendedName>
        <fullName evidence="4">Secreted protein</fullName>
    </recommendedName>
</protein>